<dbReference type="SUPFAM" id="SSF63380">
    <property type="entry name" value="Riboflavin synthase domain-like"/>
    <property type="match status" value="1"/>
</dbReference>
<dbReference type="InterPro" id="IPR036010">
    <property type="entry name" value="2Fe-2S_ferredoxin-like_sf"/>
</dbReference>
<proteinExistence type="predicted"/>
<evidence type="ECO:0000256" key="2">
    <source>
        <dbReference type="ARBA" id="ARBA00022630"/>
    </source>
</evidence>
<dbReference type="CDD" id="cd00207">
    <property type="entry name" value="fer2"/>
    <property type="match status" value="1"/>
</dbReference>
<feature type="domain" description="FAD-binding FR-type" evidence="6">
    <location>
        <begin position="110"/>
        <end position="210"/>
    </location>
</feature>
<protein>
    <submittedName>
        <fullName evidence="7">2Fe-2S iron-sulfur cluster-binding protein</fullName>
    </submittedName>
</protein>
<dbReference type="InterPro" id="IPR001709">
    <property type="entry name" value="Flavoprot_Pyr_Nucl_cyt_Rdtase"/>
</dbReference>
<evidence type="ECO:0000259" key="5">
    <source>
        <dbReference type="PROSITE" id="PS51085"/>
    </source>
</evidence>
<dbReference type="PANTHER" id="PTHR43644:SF1">
    <property type="entry name" value="NAD(P)H-FLAVIN REDUCTASE"/>
    <property type="match status" value="1"/>
</dbReference>
<reference evidence="7" key="1">
    <citation type="submission" date="2023-12" db="EMBL/GenBank/DDBJ databases">
        <title>Fervidustalea candida gen. nov., sp. nov., a novel member of the family Paenibacillaceae isolated from a geothermal area.</title>
        <authorList>
            <person name="Li W.-J."/>
            <person name="Jiao J.-Y."/>
            <person name="Chen Y."/>
        </authorList>
    </citation>
    <scope>NUCLEOTIDE SEQUENCE</scope>
    <source>
        <strain evidence="7">SYSU GA230002</strain>
    </source>
</reference>
<comment type="caution">
    <text evidence="7">The sequence shown here is derived from an EMBL/GenBank/DDBJ whole genome shotgun (WGS) entry which is preliminary data.</text>
</comment>
<dbReference type="Pfam" id="PF00111">
    <property type="entry name" value="Fer2"/>
    <property type="match status" value="1"/>
</dbReference>
<dbReference type="InterPro" id="IPR017927">
    <property type="entry name" value="FAD-bd_FR_type"/>
</dbReference>
<dbReference type="InterPro" id="IPR039261">
    <property type="entry name" value="FNR_nucleotide-bd"/>
</dbReference>
<dbReference type="PANTHER" id="PTHR43644">
    <property type="entry name" value="NA(+)-TRANSLOCATING NADH-QUINONE REDUCTASE SUBUNIT"/>
    <property type="match status" value="1"/>
</dbReference>
<dbReference type="PRINTS" id="PR00410">
    <property type="entry name" value="PHEHYDRXLASE"/>
</dbReference>
<keyword evidence="4" id="KW-0408">Iron</keyword>
<gene>
    <name evidence="7" type="ORF">VF724_01090</name>
</gene>
<evidence type="ECO:0000259" key="6">
    <source>
        <dbReference type="PROSITE" id="PS51384"/>
    </source>
</evidence>
<dbReference type="Pfam" id="PF00970">
    <property type="entry name" value="FAD_binding_6"/>
    <property type="match status" value="1"/>
</dbReference>
<evidence type="ECO:0000256" key="4">
    <source>
        <dbReference type="ARBA" id="ARBA00023004"/>
    </source>
</evidence>
<dbReference type="Gene3D" id="3.10.20.30">
    <property type="match status" value="1"/>
</dbReference>
<dbReference type="PROSITE" id="PS00197">
    <property type="entry name" value="2FE2S_FER_1"/>
    <property type="match status" value="1"/>
</dbReference>
<dbReference type="InterPro" id="IPR017938">
    <property type="entry name" value="Riboflavin_synthase-like_b-brl"/>
</dbReference>
<keyword evidence="8" id="KW-1185">Reference proteome</keyword>
<feature type="domain" description="2Fe-2S ferredoxin-type" evidence="5">
    <location>
        <begin position="11"/>
        <end position="102"/>
    </location>
</feature>
<dbReference type="InterPro" id="IPR006058">
    <property type="entry name" value="2Fe2S_fd_BS"/>
</dbReference>
<dbReference type="RefSeq" id="WP_371752351.1">
    <property type="nucleotide sequence ID" value="NZ_JAYJLD010000001.1"/>
</dbReference>
<accession>A0ABU5ZDB7</accession>
<dbReference type="SUPFAM" id="SSF54292">
    <property type="entry name" value="2Fe-2S ferredoxin-like"/>
    <property type="match status" value="1"/>
</dbReference>
<evidence type="ECO:0000256" key="3">
    <source>
        <dbReference type="ARBA" id="ARBA00022827"/>
    </source>
</evidence>
<name>A0ABU5ZDB7_9BACL</name>
<dbReference type="Proteomes" id="UP001310386">
    <property type="component" value="Unassembled WGS sequence"/>
</dbReference>
<dbReference type="PROSITE" id="PS51384">
    <property type="entry name" value="FAD_FR"/>
    <property type="match status" value="1"/>
</dbReference>
<evidence type="ECO:0000256" key="1">
    <source>
        <dbReference type="ARBA" id="ARBA00022448"/>
    </source>
</evidence>
<evidence type="ECO:0000313" key="8">
    <source>
        <dbReference type="Proteomes" id="UP001310386"/>
    </source>
</evidence>
<keyword evidence="1" id="KW-0813">Transport</keyword>
<dbReference type="InterPro" id="IPR001433">
    <property type="entry name" value="OxRdtase_FAD/NAD-bd"/>
</dbReference>
<dbReference type="EMBL" id="JAYJLD010000001">
    <property type="protein sequence ID" value="MEB3100252.1"/>
    <property type="molecule type" value="Genomic_DNA"/>
</dbReference>
<dbReference type="InterPro" id="IPR008333">
    <property type="entry name" value="Cbr1-like_FAD-bd_dom"/>
</dbReference>
<dbReference type="Gene3D" id="3.40.50.80">
    <property type="entry name" value="Nucleotide-binding domain of ferredoxin-NADP reductase (FNR) module"/>
    <property type="match status" value="1"/>
</dbReference>
<dbReference type="SUPFAM" id="SSF52343">
    <property type="entry name" value="Ferredoxin reductase-like, C-terminal NADP-linked domain"/>
    <property type="match status" value="1"/>
</dbReference>
<organism evidence="7 8">
    <name type="scientific">Ferviditalea candida</name>
    <dbReference type="NCBI Taxonomy" id="3108399"/>
    <lineage>
        <taxon>Bacteria</taxon>
        <taxon>Bacillati</taxon>
        <taxon>Bacillota</taxon>
        <taxon>Bacilli</taxon>
        <taxon>Bacillales</taxon>
        <taxon>Paenibacillaceae</taxon>
        <taxon>Ferviditalea</taxon>
    </lineage>
</organism>
<dbReference type="InterPro" id="IPR012675">
    <property type="entry name" value="Beta-grasp_dom_sf"/>
</dbReference>
<dbReference type="Gene3D" id="2.40.30.10">
    <property type="entry name" value="Translation factors"/>
    <property type="match status" value="1"/>
</dbReference>
<dbReference type="Pfam" id="PF00175">
    <property type="entry name" value="NAD_binding_1"/>
    <property type="match status" value="1"/>
</dbReference>
<sequence length="341" mass="37995">MNFSGTDAETYEITLQPSGISVNAREGQTLLDAIIRGGVQIPYGCRHGNCSACKALVLEGDYSHMDRVSEYSLLGFERDEGYVLLCSTLAESDLTIEVEEKESDIAFYQVHDFEAEITGNVQTTPDIHVIRMKLLNPTAIPYAAGQYFEFDIPGLSETRAYSMAAPYFAQDVIEFHIKRVGQGIGSNYLCSLSAGSRVTGSGPYGNMRLKTREKDLLFVAGGSGMAPIKALIEELFSEPFEHEAWFFYGARGKQDLYLTEKWAELEREHPNFHFIPALSEKRPDEKWTGELGYIADAVKRKMGSMPNTDAYLCGPPKLIETTIEVITRLGIRGSNIAYDEF</sequence>
<keyword evidence="3" id="KW-0274">FAD</keyword>
<dbReference type="InterPro" id="IPR001041">
    <property type="entry name" value="2Fe-2S_ferredoxin-type"/>
</dbReference>
<dbReference type="PRINTS" id="PR00371">
    <property type="entry name" value="FPNCR"/>
</dbReference>
<evidence type="ECO:0000313" key="7">
    <source>
        <dbReference type="EMBL" id="MEB3100252.1"/>
    </source>
</evidence>
<keyword evidence="2" id="KW-0285">Flavoprotein</keyword>
<dbReference type="PROSITE" id="PS51085">
    <property type="entry name" value="2FE2S_FER_2"/>
    <property type="match status" value="1"/>
</dbReference>